<evidence type="ECO:0000313" key="2">
    <source>
        <dbReference type="EMBL" id="GEM84145.1"/>
    </source>
</evidence>
<dbReference type="EMBL" id="BJXL01000080">
    <property type="protein sequence ID" value="GEM84145.1"/>
    <property type="molecule type" value="Genomic_DNA"/>
</dbReference>
<name>A0A511R3J8_9DEIN</name>
<gene>
    <name evidence="2" type="ORF">MHY01S_23110</name>
</gene>
<dbReference type="OrthoDB" id="32594at2"/>
<dbReference type="PANTHER" id="PTHR34297">
    <property type="entry name" value="HYPOTHETICAL CYTOSOLIC PROTEIN-RELATED"/>
    <property type="match status" value="1"/>
</dbReference>
<organism evidence="2 3">
    <name type="scientific">Meiothermus hypogaeus NBRC 106114</name>
    <dbReference type="NCBI Taxonomy" id="1227553"/>
    <lineage>
        <taxon>Bacteria</taxon>
        <taxon>Thermotogati</taxon>
        <taxon>Deinococcota</taxon>
        <taxon>Deinococci</taxon>
        <taxon>Thermales</taxon>
        <taxon>Thermaceae</taxon>
        <taxon>Meiothermus</taxon>
    </lineage>
</organism>
<accession>A0A511R3J8</accession>
<proteinExistence type="inferred from homology"/>
<dbReference type="PANTHER" id="PTHR34297:SF1">
    <property type="entry name" value="ASP23_GLS24 FAMILY ENVELOPE STRESS RESPONSE PROTEIN"/>
    <property type="match status" value="1"/>
</dbReference>
<comment type="similarity">
    <text evidence="1">Belongs to the asp23 family.</text>
</comment>
<evidence type="ECO:0008006" key="4">
    <source>
        <dbReference type="Google" id="ProtNLM"/>
    </source>
</evidence>
<dbReference type="RefSeq" id="WP_119340711.1">
    <property type="nucleotide sequence ID" value="NZ_BJXL01000080.1"/>
</dbReference>
<dbReference type="AlphaFoldDB" id="A0A511R3J8"/>
<dbReference type="InterPro" id="IPR005531">
    <property type="entry name" value="Asp23"/>
</dbReference>
<comment type="caution">
    <text evidence="2">The sequence shown here is derived from an EMBL/GenBank/DDBJ whole genome shotgun (WGS) entry which is preliminary data.</text>
</comment>
<sequence>MVDYDLSESALISLVVLALEGQKGLRLAQAGTRSVGDVLSGRRSRPVRLEREGDSLTIDLNVSVDYGKPVMEAAKEAQRTVAEAITASTGLKVKAVNVTVVSVEYKEPNAA</sequence>
<evidence type="ECO:0000313" key="3">
    <source>
        <dbReference type="Proteomes" id="UP000321197"/>
    </source>
</evidence>
<dbReference type="Pfam" id="PF03780">
    <property type="entry name" value="Asp23"/>
    <property type="match status" value="1"/>
</dbReference>
<reference evidence="2 3" key="1">
    <citation type="submission" date="2019-07" db="EMBL/GenBank/DDBJ databases">
        <title>Whole genome shotgun sequence of Meiothermus hypogaeus NBRC 106114.</title>
        <authorList>
            <person name="Hosoyama A."/>
            <person name="Uohara A."/>
            <person name="Ohji S."/>
            <person name="Ichikawa N."/>
        </authorList>
    </citation>
    <scope>NUCLEOTIDE SEQUENCE [LARGE SCALE GENOMIC DNA]</scope>
    <source>
        <strain evidence="2 3">NBRC 106114</strain>
    </source>
</reference>
<evidence type="ECO:0000256" key="1">
    <source>
        <dbReference type="ARBA" id="ARBA00005721"/>
    </source>
</evidence>
<dbReference type="Proteomes" id="UP000321197">
    <property type="component" value="Unassembled WGS sequence"/>
</dbReference>
<protein>
    <recommendedName>
        <fullName evidence="4">Alkaline-shock protein</fullName>
    </recommendedName>
</protein>